<dbReference type="STRING" id="1121391.SAMN02745206_03297"/>
<dbReference type="Proteomes" id="UP000184076">
    <property type="component" value="Unassembled WGS sequence"/>
</dbReference>
<dbReference type="InterPro" id="IPR014729">
    <property type="entry name" value="Rossmann-like_a/b/a_fold"/>
</dbReference>
<feature type="active site" description="Nucleophile and sulfur donor" evidence="1">
    <location>
        <position position="173"/>
    </location>
</feature>
<dbReference type="Pfam" id="PF02540">
    <property type="entry name" value="NAD_synthase"/>
    <property type="match status" value="1"/>
</dbReference>
<dbReference type="AlphaFoldDB" id="A0A1M5H880"/>
<feature type="domain" description="NAD/GMP synthase" evidence="2">
    <location>
        <begin position="16"/>
        <end position="80"/>
    </location>
</feature>
<dbReference type="InterPro" id="IPR052188">
    <property type="entry name" value="Ni-pincer_cofactor_biosynth"/>
</dbReference>
<dbReference type="RefSeq" id="WP_073041492.1">
    <property type="nucleotide sequence ID" value="NZ_FQVB01000043.1"/>
</dbReference>
<evidence type="ECO:0000256" key="1">
    <source>
        <dbReference type="PIRSR" id="PIRSR006661-1"/>
    </source>
</evidence>
<sequence length="259" mass="28364">MKNNPEMKELGAVMAPFHSVAVAYSGGVDSTLLVHLLQRVLGVRVRACLARTPFLHAREEKDARALAQRLGFDLTLVDVDLWALPAVKANPRDRCYHCKKAILGSLRSASGPVDAFLDGSHAGDLKEERAGRKALEELGVISPFAQAGWTKARIRETARKLGLPNWDKPSQSCLATRVPHGTPLDPGILARIERAEETLWNLGCRQIRVRWDKGTARIQAAPQDLLLLAEPGVKARILEEFTRLGFSGVSVDPVPYGTP</sequence>
<name>A0A1M5H880_9BACT</name>
<accession>A0A1M5H880</accession>
<dbReference type="PIRSF" id="PIRSF006661">
    <property type="entry name" value="PP-lp_UCP006661"/>
    <property type="match status" value="1"/>
</dbReference>
<organism evidence="3 4">
    <name type="scientific">Desulfacinum infernum DSM 9756</name>
    <dbReference type="NCBI Taxonomy" id="1121391"/>
    <lineage>
        <taxon>Bacteria</taxon>
        <taxon>Pseudomonadati</taxon>
        <taxon>Thermodesulfobacteriota</taxon>
        <taxon>Syntrophobacteria</taxon>
        <taxon>Syntrophobacterales</taxon>
        <taxon>Syntrophobacteraceae</taxon>
        <taxon>Desulfacinum</taxon>
    </lineage>
</organism>
<keyword evidence="4" id="KW-1185">Reference proteome</keyword>
<reference evidence="4" key="1">
    <citation type="submission" date="2016-11" db="EMBL/GenBank/DDBJ databases">
        <authorList>
            <person name="Varghese N."/>
            <person name="Submissions S."/>
        </authorList>
    </citation>
    <scope>NUCLEOTIDE SEQUENCE [LARGE SCALE GENOMIC DNA]</scope>
    <source>
        <strain evidence="4">DSM 9756</strain>
    </source>
</reference>
<evidence type="ECO:0000259" key="2">
    <source>
        <dbReference type="Pfam" id="PF02540"/>
    </source>
</evidence>
<dbReference type="NCBIfam" id="TIGR00268">
    <property type="entry name" value="ATP-dependent sacrificial sulfur transferase LarE"/>
    <property type="match status" value="1"/>
</dbReference>
<dbReference type="PANTHER" id="PTHR43169">
    <property type="entry name" value="EXSB FAMILY PROTEIN"/>
    <property type="match status" value="1"/>
</dbReference>
<proteinExistence type="predicted"/>
<dbReference type="Gene3D" id="3.40.50.620">
    <property type="entry name" value="HUPs"/>
    <property type="match status" value="1"/>
</dbReference>
<dbReference type="EMBL" id="FQVB01000043">
    <property type="protein sequence ID" value="SHG12207.1"/>
    <property type="molecule type" value="Genomic_DNA"/>
</dbReference>
<dbReference type="InterPro" id="IPR022310">
    <property type="entry name" value="NAD/GMP_synthase"/>
</dbReference>
<dbReference type="SUPFAM" id="SSF52402">
    <property type="entry name" value="Adenine nucleotide alpha hydrolases-like"/>
    <property type="match status" value="1"/>
</dbReference>
<dbReference type="InterPro" id="IPR005232">
    <property type="entry name" value="LarE"/>
</dbReference>
<dbReference type="GO" id="GO:0016783">
    <property type="term" value="F:sulfurtransferase activity"/>
    <property type="evidence" value="ECO:0007669"/>
    <property type="project" value="InterPro"/>
</dbReference>
<gene>
    <name evidence="3" type="ORF">SAMN02745206_03297</name>
</gene>
<evidence type="ECO:0000313" key="4">
    <source>
        <dbReference type="Proteomes" id="UP000184076"/>
    </source>
</evidence>
<dbReference type="GO" id="GO:0006163">
    <property type="term" value="P:purine nucleotide metabolic process"/>
    <property type="evidence" value="ECO:0007669"/>
    <property type="project" value="UniProtKB-ARBA"/>
</dbReference>
<dbReference type="CDD" id="cd01990">
    <property type="entry name" value="LarE-like"/>
    <property type="match status" value="1"/>
</dbReference>
<dbReference type="PANTHER" id="PTHR43169:SF2">
    <property type="entry name" value="NAD_GMP SYNTHASE DOMAIN-CONTAINING PROTEIN"/>
    <property type="match status" value="1"/>
</dbReference>
<protein>
    <recommendedName>
        <fullName evidence="2">NAD/GMP synthase domain-containing protein</fullName>
    </recommendedName>
</protein>
<evidence type="ECO:0000313" key="3">
    <source>
        <dbReference type="EMBL" id="SHG12207.1"/>
    </source>
</evidence>